<dbReference type="InterPro" id="IPR001611">
    <property type="entry name" value="Leu-rich_rpt"/>
</dbReference>
<dbReference type="Proteomes" id="UP001634007">
    <property type="component" value="Unassembled WGS sequence"/>
</dbReference>
<dbReference type="SUPFAM" id="SSF52058">
    <property type="entry name" value="L domain-like"/>
    <property type="match status" value="1"/>
</dbReference>
<dbReference type="InterPro" id="IPR052592">
    <property type="entry name" value="LRR-RLK"/>
</dbReference>
<evidence type="ECO:0000313" key="1">
    <source>
        <dbReference type="EMBL" id="KAL3753093.1"/>
    </source>
</evidence>
<dbReference type="Pfam" id="PF00560">
    <property type="entry name" value="LRR_1"/>
    <property type="match status" value="2"/>
</dbReference>
<keyword evidence="2" id="KW-1185">Reference proteome</keyword>
<sequence length="145" mass="16318">MNQRYGEVPETISRLANLQWIFLCTNNFSGGIPRDFGKYSPSLSDVCFSDNTFTGELPRDLCSGFALRYLAINGNDFTGPLPDCVNNCSGLTRVRLDSNQFTADMSAFGVYPNLDFISLSNNQFVGNLTAQWGRAYKSHEFEDRW</sequence>
<evidence type="ECO:0000313" key="2">
    <source>
        <dbReference type="Proteomes" id="UP001634007"/>
    </source>
</evidence>
<dbReference type="PANTHER" id="PTHR48054:SF13">
    <property type="entry name" value="OS08G0446200 PROTEIN"/>
    <property type="match status" value="1"/>
</dbReference>
<dbReference type="PANTHER" id="PTHR48054">
    <property type="entry name" value="RECEPTOR KINASE-LIKE PROTEIN XA21"/>
    <property type="match status" value="1"/>
</dbReference>
<name>A0ABD3LMV2_EUCGL</name>
<organism evidence="1 2">
    <name type="scientific">Eucalyptus globulus</name>
    <name type="common">Tasmanian blue gum</name>
    <dbReference type="NCBI Taxonomy" id="34317"/>
    <lineage>
        <taxon>Eukaryota</taxon>
        <taxon>Viridiplantae</taxon>
        <taxon>Streptophyta</taxon>
        <taxon>Embryophyta</taxon>
        <taxon>Tracheophyta</taxon>
        <taxon>Spermatophyta</taxon>
        <taxon>Magnoliopsida</taxon>
        <taxon>eudicotyledons</taxon>
        <taxon>Gunneridae</taxon>
        <taxon>Pentapetalae</taxon>
        <taxon>rosids</taxon>
        <taxon>malvids</taxon>
        <taxon>Myrtales</taxon>
        <taxon>Myrtaceae</taxon>
        <taxon>Myrtoideae</taxon>
        <taxon>Eucalypteae</taxon>
        <taxon>Eucalyptus</taxon>
    </lineage>
</organism>
<dbReference type="EMBL" id="JBJKBG010000001">
    <property type="protein sequence ID" value="KAL3753093.1"/>
    <property type="molecule type" value="Genomic_DNA"/>
</dbReference>
<dbReference type="InterPro" id="IPR032675">
    <property type="entry name" value="LRR_dom_sf"/>
</dbReference>
<accession>A0ABD3LMV2</accession>
<comment type="caution">
    <text evidence="1">The sequence shown here is derived from an EMBL/GenBank/DDBJ whole genome shotgun (WGS) entry which is preliminary data.</text>
</comment>
<reference evidence="1 2" key="1">
    <citation type="submission" date="2024-11" db="EMBL/GenBank/DDBJ databases">
        <title>Chromosome-level genome assembly of Eucalyptus globulus Labill. provides insights into its genome evolution.</title>
        <authorList>
            <person name="Li X."/>
        </authorList>
    </citation>
    <scope>NUCLEOTIDE SEQUENCE [LARGE SCALE GENOMIC DNA]</scope>
    <source>
        <strain evidence="1">CL2024</strain>
        <tissue evidence="1">Fresh tender leaves</tissue>
    </source>
</reference>
<proteinExistence type="predicted"/>
<dbReference type="Gene3D" id="3.80.10.10">
    <property type="entry name" value="Ribonuclease Inhibitor"/>
    <property type="match status" value="1"/>
</dbReference>
<dbReference type="AlphaFoldDB" id="A0ABD3LMV2"/>
<protein>
    <submittedName>
        <fullName evidence="1">Uncharacterized protein</fullName>
    </submittedName>
</protein>
<gene>
    <name evidence="1" type="ORF">ACJRO7_000485</name>
</gene>